<gene>
    <name evidence="2" type="ORF">CKAN_01243000</name>
</gene>
<evidence type="ECO:0000313" key="3">
    <source>
        <dbReference type="Proteomes" id="UP000283530"/>
    </source>
</evidence>
<evidence type="ECO:0000313" key="2">
    <source>
        <dbReference type="EMBL" id="RWR83669.1"/>
    </source>
</evidence>
<comment type="caution">
    <text evidence="2">The sequence shown here is derived from an EMBL/GenBank/DDBJ whole genome shotgun (WGS) entry which is preliminary data.</text>
</comment>
<reference evidence="2 3" key="1">
    <citation type="journal article" date="2019" name="Nat. Plants">
        <title>Stout camphor tree genome fills gaps in understanding of flowering plant genome evolution.</title>
        <authorList>
            <person name="Chaw S.M."/>
            <person name="Liu Y.C."/>
            <person name="Wu Y.W."/>
            <person name="Wang H.Y."/>
            <person name="Lin C.I."/>
            <person name="Wu C.S."/>
            <person name="Ke H.M."/>
            <person name="Chang L.Y."/>
            <person name="Hsu C.Y."/>
            <person name="Yang H.T."/>
            <person name="Sudianto E."/>
            <person name="Hsu M.H."/>
            <person name="Wu K.P."/>
            <person name="Wang L.N."/>
            <person name="Leebens-Mack J.H."/>
            <person name="Tsai I.J."/>
        </authorList>
    </citation>
    <scope>NUCLEOTIDE SEQUENCE [LARGE SCALE GENOMIC DNA]</scope>
    <source>
        <strain evidence="3">cv. Chaw 1501</strain>
        <tissue evidence="2">Young leaves</tissue>
    </source>
</reference>
<dbReference type="Proteomes" id="UP000283530">
    <property type="component" value="Unassembled WGS sequence"/>
</dbReference>
<name>A0A443NYU6_9MAGN</name>
<organism evidence="2 3">
    <name type="scientific">Cinnamomum micranthum f. kanehirae</name>
    <dbReference type="NCBI Taxonomy" id="337451"/>
    <lineage>
        <taxon>Eukaryota</taxon>
        <taxon>Viridiplantae</taxon>
        <taxon>Streptophyta</taxon>
        <taxon>Embryophyta</taxon>
        <taxon>Tracheophyta</taxon>
        <taxon>Spermatophyta</taxon>
        <taxon>Magnoliopsida</taxon>
        <taxon>Magnoliidae</taxon>
        <taxon>Laurales</taxon>
        <taxon>Lauraceae</taxon>
        <taxon>Cinnamomum</taxon>
    </lineage>
</organism>
<dbReference type="AlphaFoldDB" id="A0A443NYU6"/>
<sequence>MLPSPSPNLKESQRSMSDLTPNLDDGELYLPSDIFPEEIIYTHHNPTNTILKRTITTPKFPCELTYMEDLAHQLATYALLEPNLSKQAPKHPPNATQFVPVHSLQSGLGLWGSPAGVGNSAVGFRSDAFRPSSRPGYQFYQTEPNRAKVERVMQVNARTLQRQRQTPAQNRFFPFRPSNGGAFVKKSGGTGVFLPRAFLIPEMRKKPIMESVQRTPVPERNVGKQRMAFQYPSSDMGLPRDWSY</sequence>
<keyword evidence="3" id="KW-1185">Reference proteome</keyword>
<protein>
    <submittedName>
        <fullName evidence="2">Putative Embryo sac development arrest 12</fullName>
    </submittedName>
</protein>
<feature type="compositionally biased region" description="Polar residues" evidence="1">
    <location>
        <begin position="7"/>
        <end position="20"/>
    </location>
</feature>
<feature type="region of interest" description="Disordered" evidence="1">
    <location>
        <begin position="1"/>
        <end position="23"/>
    </location>
</feature>
<dbReference type="OrthoDB" id="1888697at2759"/>
<evidence type="ECO:0000256" key="1">
    <source>
        <dbReference type="SAM" id="MobiDB-lite"/>
    </source>
</evidence>
<proteinExistence type="predicted"/>
<dbReference type="EMBL" id="QPKB01000004">
    <property type="protein sequence ID" value="RWR83669.1"/>
    <property type="molecule type" value="Genomic_DNA"/>
</dbReference>
<accession>A0A443NYU6</accession>
<dbReference type="PANTHER" id="PTHR33356">
    <property type="entry name" value="TIP41-LIKE PROTEIN"/>
    <property type="match status" value="1"/>
</dbReference>
<dbReference type="PANTHER" id="PTHR33356:SF34">
    <property type="match status" value="1"/>
</dbReference>